<evidence type="ECO:0000256" key="1">
    <source>
        <dbReference type="SAM" id="Phobius"/>
    </source>
</evidence>
<dbReference type="Proteomes" id="UP000009168">
    <property type="component" value="Unassembled WGS sequence"/>
</dbReference>
<evidence type="ECO:0000313" key="3">
    <source>
        <dbReference type="Proteomes" id="UP000009168"/>
    </source>
</evidence>
<keyword evidence="1" id="KW-1133">Transmembrane helix</keyword>
<feature type="transmembrane region" description="Helical" evidence="1">
    <location>
        <begin position="88"/>
        <end position="111"/>
    </location>
</feature>
<sequence length="246" mass="29687">MKYISDSSYFLPQIQSVLQSQQLIRRKRKINYPSKPIQSQSTVQQQIIREPTSISIKTKSYHKNYTYQKIQLGFFSSKINHKIQKIKYLFLFFILKSHFQIVFLQNFLLIFAKKIQNFHQLIFERKNNLQFILKFQKFDKKALYLIQSEQLINLIPRRQQQVTNIIFFIIEFFILIDLIKYLASINQKFTFKFSLILLSVTLKSSSSYTEFKKLERFKEKQTKLNKLINRTNLVKLHANIRLQIQK</sequence>
<organism evidence="2 3">
    <name type="scientific">Tetrahymena thermophila (strain SB210)</name>
    <dbReference type="NCBI Taxonomy" id="312017"/>
    <lineage>
        <taxon>Eukaryota</taxon>
        <taxon>Sar</taxon>
        <taxon>Alveolata</taxon>
        <taxon>Ciliophora</taxon>
        <taxon>Intramacronucleata</taxon>
        <taxon>Oligohymenophorea</taxon>
        <taxon>Hymenostomatida</taxon>
        <taxon>Tetrahymenina</taxon>
        <taxon>Tetrahymenidae</taxon>
        <taxon>Tetrahymena</taxon>
    </lineage>
</organism>
<evidence type="ECO:0000313" key="2">
    <source>
        <dbReference type="EMBL" id="EAR90478.2"/>
    </source>
</evidence>
<keyword evidence="1 2" id="KW-0812">Transmembrane</keyword>
<dbReference type="GeneID" id="7843585"/>
<dbReference type="AlphaFoldDB" id="Q22Z43"/>
<keyword evidence="1" id="KW-0472">Membrane</keyword>
<name>Q22Z43_TETTS</name>
<reference evidence="3" key="1">
    <citation type="journal article" date="2006" name="PLoS Biol.">
        <title>Macronuclear genome sequence of the ciliate Tetrahymena thermophila, a model eukaryote.</title>
        <authorList>
            <person name="Eisen J.A."/>
            <person name="Coyne R.S."/>
            <person name="Wu M."/>
            <person name="Wu D."/>
            <person name="Thiagarajan M."/>
            <person name="Wortman J.R."/>
            <person name="Badger J.H."/>
            <person name="Ren Q."/>
            <person name="Amedeo P."/>
            <person name="Jones K.M."/>
            <person name="Tallon L.J."/>
            <person name="Delcher A.L."/>
            <person name="Salzberg S.L."/>
            <person name="Silva J.C."/>
            <person name="Haas B.J."/>
            <person name="Majoros W.H."/>
            <person name="Farzad M."/>
            <person name="Carlton J.M."/>
            <person name="Smith R.K. Jr."/>
            <person name="Garg J."/>
            <person name="Pearlman R.E."/>
            <person name="Karrer K.M."/>
            <person name="Sun L."/>
            <person name="Manning G."/>
            <person name="Elde N.C."/>
            <person name="Turkewitz A.P."/>
            <person name="Asai D.J."/>
            <person name="Wilkes D.E."/>
            <person name="Wang Y."/>
            <person name="Cai H."/>
            <person name="Collins K."/>
            <person name="Stewart B.A."/>
            <person name="Lee S.R."/>
            <person name="Wilamowska K."/>
            <person name="Weinberg Z."/>
            <person name="Ruzzo W.L."/>
            <person name="Wloga D."/>
            <person name="Gaertig J."/>
            <person name="Frankel J."/>
            <person name="Tsao C.-C."/>
            <person name="Gorovsky M.A."/>
            <person name="Keeling P.J."/>
            <person name="Waller R.F."/>
            <person name="Patron N.J."/>
            <person name="Cherry J.M."/>
            <person name="Stover N.A."/>
            <person name="Krieger C.J."/>
            <person name="del Toro C."/>
            <person name="Ryder H.F."/>
            <person name="Williamson S.C."/>
            <person name="Barbeau R.A."/>
            <person name="Hamilton E.P."/>
            <person name="Orias E."/>
        </authorList>
    </citation>
    <scope>NUCLEOTIDE SEQUENCE [LARGE SCALE GENOMIC DNA]</scope>
    <source>
        <strain evidence="3">SB210</strain>
    </source>
</reference>
<accession>Q22Z43</accession>
<dbReference type="InParanoid" id="Q22Z43"/>
<dbReference type="RefSeq" id="XP_001010723.2">
    <property type="nucleotide sequence ID" value="XM_001010723.2"/>
</dbReference>
<keyword evidence="3" id="KW-1185">Reference proteome</keyword>
<feature type="transmembrane region" description="Helical" evidence="1">
    <location>
        <begin position="165"/>
        <end position="183"/>
    </location>
</feature>
<dbReference type="KEGG" id="tet:TTHERM_00113280"/>
<gene>
    <name evidence="2" type="ORF">TTHERM_00113280</name>
</gene>
<protein>
    <submittedName>
        <fullName evidence="2">Transmembrane protein, putative</fullName>
    </submittedName>
</protein>
<dbReference type="EMBL" id="GG662798">
    <property type="protein sequence ID" value="EAR90478.2"/>
    <property type="molecule type" value="Genomic_DNA"/>
</dbReference>
<dbReference type="HOGENOM" id="CLU_2269244_0_0_1"/>
<proteinExistence type="predicted"/>